<accession>A0A645GTT8</accession>
<dbReference type="AlphaFoldDB" id="A0A645GTT8"/>
<gene>
    <name evidence="1" type="ORF">SDC9_174898</name>
</gene>
<comment type="caution">
    <text evidence="1">The sequence shown here is derived from an EMBL/GenBank/DDBJ whole genome shotgun (WGS) entry which is preliminary data.</text>
</comment>
<protein>
    <submittedName>
        <fullName evidence="1">Uncharacterized protein</fullName>
    </submittedName>
</protein>
<name>A0A645GTT8_9ZZZZ</name>
<proteinExistence type="predicted"/>
<evidence type="ECO:0000313" key="1">
    <source>
        <dbReference type="EMBL" id="MPN27464.1"/>
    </source>
</evidence>
<organism evidence="1">
    <name type="scientific">bioreactor metagenome</name>
    <dbReference type="NCBI Taxonomy" id="1076179"/>
    <lineage>
        <taxon>unclassified sequences</taxon>
        <taxon>metagenomes</taxon>
        <taxon>ecological metagenomes</taxon>
    </lineage>
</organism>
<reference evidence="1" key="1">
    <citation type="submission" date="2019-08" db="EMBL/GenBank/DDBJ databases">
        <authorList>
            <person name="Kucharzyk K."/>
            <person name="Murdoch R.W."/>
            <person name="Higgins S."/>
            <person name="Loffler F."/>
        </authorList>
    </citation>
    <scope>NUCLEOTIDE SEQUENCE</scope>
</reference>
<sequence>MRTLFQRVEWTVLWRKGGFIVAQRSIEHCNERKIVTEC</sequence>
<dbReference type="EMBL" id="VSSQ01077372">
    <property type="protein sequence ID" value="MPN27464.1"/>
    <property type="molecule type" value="Genomic_DNA"/>
</dbReference>